<evidence type="ECO:0000256" key="2">
    <source>
        <dbReference type="ARBA" id="ARBA00022630"/>
    </source>
</evidence>
<reference evidence="6" key="1">
    <citation type="submission" date="2020-03" db="EMBL/GenBank/DDBJ databases">
        <authorList>
            <person name="He L."/>
        </authorList>
    </citation>
    <scope>NUCLEOTIDE SEQUENCE</scope>
    <source>
        <strain evidence="6">CkLH20</strain>
    </source>
</reference>
<keyword evidence="4" id="KW-0560">Oxidoreductase</keyword>
<evidence type="ECO:0000256" key="1">
    <source>
        <dbReference type="ARBA" id="ARBA00005979"/>
    </source>
</evidence>
<comment type="caution">
    <text evidence="6">The sequence shown here is derived from an EMBL/GenBank/DDBJ whole genome shotgun (WGS) entry which is preliminary data.</text>
</comment>
<dbReference type="CDD" id="cd04733">
    <property type="entry name" value="OYE_like_2_FMN"/>
    <property type="match status" value="1"/>
</dbReference>
<keyword evidence="2" id="KW-0285">Flavoprotein</keyword>
<proteinExistence type="inferred from homology"/>
<name>A0A9P6IGI1_9PEZI</name>
<evidence type="ECO:0000313" key="6">
    <source>
        <dbReference type="EMBL" id="KAF9882499.1"/>
    </source>
</evidence>
<dbReference type="RefSeq" id="XP_038751960.1">
    <property type="nucleotide sequence ID" value="XM_038883255.1"/>
</dbReference>
<dbReference type="PANTHER" id="PTHR43656">
    <property type="entry name" value="BINDING OXIDOREDUCTASE, PUTATIVE (AFU_ORTHOLOGUE AFUA_2G08260)-RELATED"/>
    <property type="match status" value="1"/>
</dbReference>
<protein>
    <submittedName>
        <fullName evidence="6">Nadh oxidase</fullName>
    </submittedName>
</protein>
<feature type="domain" description="NADH:flavin oxidoreductase/NADH oxidase N-terminal" evidence="5">
    <location>
        <begin position="105"/>
        <end position="283"/>
    </location>
</feature>
<keyword evidence="7" id="KW-1185">Reference proteome</keyword>
<dbReference type="Gene3D" id="3.20.20.70">
    <property type="entry name" value="Aldolase class I"/>
    <property type="match status" value="1"/>
</dbReference>
<sequence length="455" mass="49487">MPVRYESKAVNPEPLAQPLSFPFSGKTAKNRFLKSAMAENLATWSGSDPSKRGVPTPELVEVYRRWGEGPNNFGVVVTGNIDIEFDYMSGIGDMIITPECEPKGERFEGFKAVAAAGKAHGSLMLGQVTHSGRQVQKKIQPNPISASAVPLEPKMGMEFAKPREASKEDIDRVIEGFAHAAEYLDKAGFDGIQLHAAHGYLIAQFLSRTTNQRTDEYGVQTLENRTRLISDIARAIRARTSPDFILSAKLNSVEFQDGGVTPDEARELCASLAELGFDFLELSGGTYEALGLTYEKESTRKREGFFLEFAETVVTGLGDRNSRKTKAYIVGGMRTVGAMVDALDIVDGVALGRPAAQEFRIVPDILEGRVAGAIRPVQMIEDDFGFGHLVSGAQMRQVSKGREPFDSSDPKSVETFASDMQAWVQDLIADGDKLEHHGGVDFSGKVQPYGVTAAA</sequence>
<dbReference type="SUPFAM" id="SSF51395">
    <property type="entry name" value="FMN-linked oxidoreductases"/>
    <property type="match status" value="1"/>
</dbReference>
<evidence type="ECO:0000259" key="5">
    <source>
        <dbReference type="Pfam" id="PF00724"/>
    </source>
</evidence>
<gene>
    <name evidence="6" type="ORF">CkaCkLH20_00535</name>
</gene>
<dbReference type="Proteomes" id="UP000781932">
    <property type="component" value="Unassembled WGS sequence"/>
</dbReference>
<dbReference type="Pfam" id="PF00724">
    <property type="entry name" value="Oxidored_FMN"/>
    <property type="match status" value="1"/>
</dbReference>
<organism evidence="6 7">
    <name type="scientific">Colletotrichum karsti</name>
    <dbReference type="NCBI Taxonomy" id="1095194"/>
    <lineage>
        <taxon>Eukaryota</taxon>
        <taxon>Fungi</taxon>
        <taxon>Dikarya</taxon>
        <taxon>Ascomycota</taxon>
        <taxon>Pezizomycotina</taxon>
        <taxon>Sordariomycetes</taxon>
        <taxon>Hypocreomycetidae</taxon>
        <taxon>Glomerellales</taxon>
        <taxon>Glomerellaceae</taxon>
        <taxon>Colletotrichum</taxon>
        <taxon>Colletotrichum boninense species complex</taxon>
    </lineage>
</organism>
<dbReference type="AlphaFoldDB" id="A0A9P6IGI1"/>
<accession>A0A9P6IGI1</accession>
<dbReference type="EMBL" id="JAATWM020000001">
    <property type="protein sequence ID" value="KAF9882499.1"/>
    <property type="molecule type" value="Genomic_DNA"/>
</dbReference>
<dbReference type="OrthoDB" id="1663137at2759"/>
<dbReference type="GO" id="GO:0010181">
    <property type="term" value="F:FMN binding"/>
    <property type="evidence" value="ECO:0007669"/>
    <property type="project" value="InterPro"/>
</dbReference>
<dbReference type="PANTHER" id="PTHR43656:SF5">
    <property type="entry name" value="NADH:FLAVIN OXIDOREDUCTASE_NADH OXIDASE N-TERMINAL DOMAIN-CONTAINING PROTEIN"/>
    <property type="match status" value="1"/>
</dbReference>
<comment type="similarity">
    <text evidence="1">Belongs to the NADH:flavin oxidoreductase/NADH oxidase family.</text>
</comment>
<evidence type="ECO:0000256" key="4">
    <source>
        <dbReference type="ARBA" id="ARBA00023002"/>
    </source>
</evidence>
<dbReference type="GO" id="GO:0016491">
    <property type="term" value="F:oxidoreductase activity"/>
    <property type="evidence" value="ECO:0007669"/>
    <property type="project" value="UniProtKB-KW"/>
</dbReference>
<keyword evidence="3" id="KW-0288">FMN</keyword>
<dbReference type="GeneID" id="62156329"/>
<dbReference type="InterPro" id="IPR001155">
    <property type="entry name" value="OxRdtase_FMN_N"/>
</dbReference>
<dbReference type="InterPro" id="IPR051799">
    <property type="entry name" value="NADH_flavin_oxidoreductase"/>
</dbReference>
<reference evidence="6" key="2">
    <citation type="submission" date="2020-11" db="EMBL/GenBank/DDBJ databases">
        <title>Whole genome sequencing of Colletotrichum sp.</title>
        <authorList>
            <person name="Li H."/>
        </authorList>
    </citation>
    <scope>NUCLEOTIDE SEQUENCE</scope>
    <source>
        <strain evidence="6">CkLH20</strain>
    </source>
</reference>
<evidence type="ECO:0000313" key="7">
    <source>
        <dbReference type="Proteomes" id="UP000781932"/>
    </source>
</evidence>
<dbReference type="InterPro" id="IPR013785">
    <property type="entry name" value="Aldolase_TIM"/>
</dbReference>
<evidence type="ECO:0000256" key="3">
    <source>
        <dbReference type="ARBA" id="ARBA00022643"/>
    </source>
</evidence>